<reference evidence="2" key="1">
    <citation type="journal article" date="2019" name="Int. J. Syst. Evol. Microbiol.">
        <title>The Global Catalogue of Microorganisms (GCM) 10K type strain sequencing project: providing services to taxonomists for standard genome sequencing and annotation.</title>
        <authorList>
            <consortium name="The Broad Institute Genomics Platform"/>
            <consortium name="The Broad Institute Genome Sequencing Center for Infectious Disease"/>
            <person name="Wu L."/>
            <person name="Ma J."/>
        </authorList>
    </citation>
    <scope>NUCLEOTIDE SEQUENCE [LARGE SCALE GENOMIC DNA]</scope>
    <source>
        <strain evidence="2">KCTC 42182</strain>
    </source>
</reference>
<protein>
    <submittedName>
        <fullName evidence="1">Gamma-glutamyltransferase family protein</fullName>
    </submittedName>
</protein>
<dbReference type="PANTHER" id="PTHR43881:SF1">
    <property type="entry name" value="GAMMA-GLUTAMYLTRANSPEPTIDASE (AFU_ORTHOLOGUE AFUA_4G13580)"/>
    <property type="match status" value="1"/>
</dbReference>
<dbReference type="InterPro" id="IPR043137">
    <property type="entry name" value="GGT_ssub_C"/>
</dbReference>
<dbReference type="Pfam" id="PF01019">
    <property type="entry name" value="G_glu_transpept"/>
    <property type="match status" value="1"/>
</dbReference>
<organism evidence="1 2">
    <name type="scientific">Ferrovibrio xuzhouensis</name>
    <dbReference type="NCBI Taxonomy" id="1576914"/>
    <lineage>
        <taxon>Bacteria</taxon>
        <taxon>Pseudomonadati</taxon>
        <taxon>Pseudomonadota</taxon>
        <taxon>Alphaproteobacteria</taxon>
        <taxon>Rhodospirillales</taxon>
        <taxon>Rhodospirillaceae</taxon>
        <taxon>Ferrovibrio</taxon>
    </lineage>
</organism>
<dbReference type="EMBL" id="JBHRYJ010000004">
    <property type="protein sequence ID" value="MFC3677400.1"/>
    <property type="molecule type" value="Genomic_DNA"/>
</dbReference>
<evidence type="ECO:0000313" key="2">
    <source>
        <dbReference type="Proteomes" id="UP001595711"/>
    </source>
</evidence>
<dbReference type="InterPro" id="IPR029055">
    <property type="entry name" value="Ntn_hydrolases_N"/>
</dbReference>
<proteinExistence type="predicted"/>
<name>A0ABV7VIR4_9PROT</name>
<dbReference type="Gene3D" id="3.60.20.40">
    <property type="match status" value="1"/>
</dbReference>
<keyword evidence="2" id="KW-1185">Reference proteome</keyword>
<sequence>MSRPPFAFTTRPEIKGNFGVVATTHWIATSAAMGVLERGGNAFDAAVVAGFVLHLAEPHLNGPGGDLPALMWSAGKQKVEVLCGQGPAPQKASIAHFRSLGLDLIPGSGLLAPCVPGAVDGWLLMLRDYGTISLDEALAPAIHYALQGCPLVPRVIDTIATVRELFRDEWKTSAAVWLPGGNLPKGYALFRQEKLGATYTKFAEIAKGAGGREKGIDAVRQVWREGFVAEAIDSFCRSTEAMDASGRRHRGVLSGDDMAKWQAHVEAPLTYDYHGWTVAKCGPWSQGPAFLQQLALLKGFDLSAMEPDGPDFVHTVTEAAKLAFADREAWYGDPDFVDVPMDALLSDAYNAERRKLIGEQASLELRPGNPGGAGAKLTSIKAGDAGGAGIGEPTVGRLAGSDGAVSKRGVASGDTCHVDVIDRWGNMVAATPSGGWLQSSPVIPELGFALGTRAQMFWLEEGLPNSLLPGKRPRTTLSPSMALKDGKPAMAFGTPGGDQQDQWSPQLFLKIVHHGMNLQEAIDSPAWHCEHFPSSFYPRASKPGHLGLEGRFPKETVEALKARGHKVEVGGDWSEGRLCATATDETPEGTMLRAGANPRGMQGYAVGR</sequence>
<dbReference type="Gene3D" id="1.10.246.130">
    <property type="match status" value="1"/>
</dbReference>
<dbReference type="InterPro" id="IPR052896">
    <property type="entry name" value="GGT-like_enzyme"/>
</dbReference>
<dbReference type="PANTHER" id="PTHR43881">
    <property type="entry name" value="GAMMA-GLUTAMYLTRANSPEPTIDASE (AFU_ORTHOLOGUE AFUA_4G13580)"/>
    <property type="match status" value="1"/>
</dbReference>
<accession>A0ABV7VIR4</accession>
<gene>
    <name evidence="1" type="ORF">ACFOOQ_17740</name>
</gene>
<dbReference type="SUPFAM" id="SSF56235">
    <property type="entry name" value="N-terminal nucleophile aminohydrolases (Ntn hydrolases)"/>
    <property type="match status" value="1"/>
</dbReference>
<evidence type="ECO:0000313" key="1">
    <source>
        <dbReference type="EMBL" id="MFC3677400.1"/>
    </source>
</evidence>
<dbReference type="Proteomes" id="UP001595711">
    <property type="component" value="Unassembled WGS sequence"/>
</dbReference>
<comment type="caution">
    <text evidence="1">The sequence shown here is derived from an EMBL/GenBank/DDBJ whole genome shotgun (WGS) entry which is preliminary data.</text>
</comment>
<dbReference type="RefSeq" id="WP_379728939.1">
    <property type="nucleotide sequence ID" value="NZ_JBHRYJ010000004.1"/>
</dbReference>
<dbReference type="InterPro" id="IPR043138">
    <property type="entry name" value="GGT_lsub"/>
</dbReference>
<dbReference type="PRINTS" id="PR01210">
    <property type="entry name" value="GGTRANSPTASE"/>
</dbReference>